<feature type="chain" id="PRO_5044609191" description="L-type lectin-like domain-containing protein" evidence="7">
    <location>
        <begin position="17"/>
        <end position="319"/>
    </location>
</feature>
<evidence type="ECO:0000313" key="9">
    <source>
        <dbReference type="EMBL" id="TIB76049.1"/>
    </source>
</evidence>
<evidence type="ECO:0000256" key="3">
    <source>
        <dbReference type="ARBA" id="ARBA00022729"/>
    </source>
</evidence>
<dbReference type="FunFam" id="2.60.120.200:FF:000095">
    <property type="entry name" value="Lectin family integral membrane protein"/>
    <property type="match status" value="1"/>
</dbReference>
<keyword evidence="4 6" id="KW-1133">Transmembrane helix</keyword>
<evidence type="ECO:0000313" key="17">
    <source>
        <dbReference type="Proteomes" id="UP000307169"/>
    </source>
</evidence>
<evidence type="ECO:0000259" key="8">
    <source>
        <dbReference type="PROSITE" id="PS51328"/>
    </source>
</evidence>
<dbReference type="Proteomes" id="UP000310685">
    <property type="component" value="Unassembled WGS sequence"/>
</dbReference>
<keyword evidence="5 6" id="KW-0472">Membrane</keyword>
<dbReference type="AlphaFoldDB" id="A0A4T0MC46"/>
<feature type="transmembrane region" description="Helical" evidence="6">
    <location>
        <begin position="290"/>
        <end position="311"/>
    </location>
</feature>
<dbReference type="PANTHER" id="PTHR12223">
    <property type="entry name" value="VESICULAR MANNOSE-BINDING LECTIN"/>
    <property type="match status" value="1"/>
</dbReference>
<evidence type="ECO:0000313" key="18">
    <source>
        <dbReference type="Proteomes" id="UP000309601"/>
    </source>
</evidence>
<name>A0A4T0MC46_9BASI</name>
<dbReference type="GO" id="GO:0005793">
    <property type="term" value="C:endoplasmic reticulum-Golgi intermediate compartment"/>
    <property type="evidence" value="ECO:0007669"/>
    <property type="project" value="TreeGrafter"/>
</dbReference>
<dbReference type="GO" id="GO:0005537">
    <property type="term" value="F:D-mannose binding"/>
    <property type="evidence" value="ECO:0007669"/>
    <property type="project" value="TreeGrafter"/>
</dbReference>
<dbReference type="Proteomes" id="UP000310708">
    <property type="component" value="Unassembled WGS sequence"/>
</dbReference>
<organism evidence="14 20">
    <name type="scientific">Wallemia mellicola</name>
    <dbReference type="NCBI Taxonomy" id="1708541"/>
    <lineage>
        <taxon>Eukaryota</taxon>
        <taxon>Fungi</taxon>
        <taxon>Dikarya</taxon>
        <taxon>Basidiomycota</taxon>
        <taxon>Wallemiomycotina</taxon>
        <taxon>Wallemiomycetes</taxon>
        <taxon>Wallemiales</taxon>
        <taxon>Wallemiaceae</taxon>
        <taxon>Wallemia</taxon>
    </lineage>
</organism>
<dbReference type="InterPro" id="IPR051136">
    <property type="entry name" value="Intracellular_Lectin-GPT"/>
</dbReference>
<dbReference type="Gene3D" id="2.60.120.200">
    <property type="match status" value="1"/>
</dbReference>
<dbReference type="PANTHER" id="PTHR12223:SF45">
    <property type="entry name" value="RE50040P"/>
    <property type="match status" value="1"/>
</dbReference>
<dbReference type="EMBL" id="SPRH01000071">
    <property type="protein sequence ID" value="TIB96101.1"/>
    <property type="molecule type" value="Genomic_DNA"/>
</dbReference>
<dbReference type="GO" id="GO:0030134">
    <property type="term" value="C:COPII-coated ER to Golgi transport vesicle"/>
    <property type="evidence" value="ECO:0007669"/>
    <property type="project" value="TreeGrafter"/>
</dbReference>
<dbReference type="EMBL" id="SPRO01000055">
    <property type="protein sequence ID" value="TIC25630.1"/>
    <property type="molecule type" value="Genomic_DNA"/>
</dbReference>
<evidence type="ECO:0000313" key="12">
    <source>
        <dbReference type="EMBL" id="TIC60016.1"/>
    </source>
</evidence>
<keyword evidence="2 6" id="KW-0812">Transmembrane</keyword>
<dbReference type="GO" id="GO:0005789">
    <property type="term" value="C:endoplasmic reticulum membrane"/>
    <property type="evidence" value="ECO:0007669"/>
    <property type="project" value="TreeGrafter"/>
</dbReference>
<dbReference type="Pfam" id="PF03388">
    <property type="entry name" value="Lectin_leg-like"/>
    <property type="match status" value="1"/>
</dbReference>
<dbReference type="OrthoDB" id="270293at2759"/>
<proteinExistence type="predicted"/>
<dbReference type="EMBL" id="SPRX01000053">
    <property type="protein sequence ID" value="TIC63155.1"/>
    <property type="molecule type" value="Genomic_DNA"/>
</dbReference>
<dbReference type="PROSITE" id="PS51328">
    <property type="entry name" value="L_LECTIN_LIKE"/>
    <property type="match status" value="1"/>
</dbReference>
<evidence type="ECO:0000313" key="10">
    <source>
        <dbReference type="EMBL" id="TIB96101.1"/>
    </source>
</evidence>
<dbReference type="Proteomes" id="UP000305362">
    <property type="component" value="Unassembled WGS sequence"/>
</dbReference>
<feature type="signal peptide" evidence="7">
    <location>
        <begin position="1"/>
        <end position="16"/>
    </location>
</feature>
<dbReference type="InterPro" id="IPR013320">
    <property type="entry name" value="ConA-like_dom_sf"/>
</dbReference>
<keyword evidence="3 7" id="KW-0732">Signal</keyword>
<evidence type="ECO:0000256" key="5">
    <source>
        <dbReference type="ARBA" id="ARBA00023136"/>
    </source>
</evidence>
<feature type="domain" description="L-type lectin-like" evidence="8">
    <location>
        <begin position="36"/>
        <end position="259"/>
    </location>
</feature>
<dbReference type="GO" id="GO:0006888">
    <property type="term" value="P:endoplasmic reticulum to Golgi vesicle-mediated transport"/>
    <property type="evidence" value="ECO:0007669"/>
    <property type="project" value="TreeGrafter"/>
</dbReference>
<evidence type="ECO:0000313" key="13">
    <source>
        <dbReference type="EMBL" id="TIC62025.1"/>
    </source>
</evidence>
<dbReference type="InterPro" id="IPR005052">
    <property type="entry name" value="Lectin_leg"/>
</dbReference>
<comment type="subcellular location">
    <subcellularLocation>
        <location evidence="1">Membrane</location>
        <topology evidence="1">Single-pass type I membrane protein</topology>
    </subcellularLocation>
</comment>
<dbReference type="Proteomes" id="UP000307169">
    <property type="component" value="Unassembled WGS sequence"/>
</dbReference>
<dbReference type="Proteomes" id="UP000309601">
    <property type="component" value="Unassembled WGS sequence"/>
</dbReference>
<evidence type="ECO:0000256" key="1">
    <source>
        <dbReference type="ARBA" id="ARBA00004479"/>
    </source>
</evidence>
<evidence type="ECO:0000313" key="16">
    <source>
        <dbReference type="Proteomes" id="UP000305647"/>
    </source>
</evidence>
<dbReference type="GO" id="GO:0000139">
    <property type="term" value="C:Golgi membrane"/>
    <property type="evidence" value="ECO:0007669"/>
    <property type="project" value="TreeGrafter"/>
</dbReference>
<dbReference type="SUPFAM" id="SSF49899">
    <property type="entry name" value="Concanavalin A-like lectins/glucanases"/>
    <property type="match status" value="1"/>
</dbReference>
<dbReference type="EMBL" id="SPRC01000052">
    <property type="protein sequence ID" value="TIB76049.1"/>
    <property type="molecule type" value="Genomic_DNA"/>
</dbReference>
<evidence type="ECO:0000256" key="7">
    <source>
        <dbReference type="SAM" id="SignalP"/>
    </source>
</evidence>
<reference evidence="15 16" key="1">
    <citation type="submission" date="2019-03" db="EMBL/GenBank/DDBJ databases">
        <title>Sequencing 25 genomes of Wallemia mellicola.</title>
        <authorList>
            <person name="Gostincar C."/>
        </authorList>
    </citation>
    <scope>NUCLEOTIDE SEQUENCE [LARGE SCALE GENOMIC DNA]</scope>
    <source>
        <strain evidence="10 17">EXF-1262</strain>
        <strain evidence="13 18">EXF-1274</strain>
        <strain evidence="12 15">EXF-1277</strain>
        <strain evidence="9 19">EXF-6152</strain>
        <strain evidence="14 20">EXF-757</strain>
        <strain evidence="11 16">EXF-8738</strain>
    </source>
</reference>
<accession>A0A4T0MC46</accession>
<evidence type="ECO:0000313" key="20">
    <source>
        <dbReference type="Proteomes" id="UP000310708"/>
    </source>
</evidence>
<evidence type="ECO:0000256" key="6">
    <source>
        <dbReference type="SAM" id="Phobius"/>
    </source>
</evidence>
<evidence type="ECO:0000313" key="15">
    <source>
        <dbReference type="Proteomes" id="UP000305362"/>
    </source>
</evidence>
<sequence length="319" mass="36538">MKLFALFGLLAGFVTAGTYKDTPGSRDVDVTTNLQRFRLRTHSISAPYVDQELNNRWWDFGGSTIIDANNHIRLTQDKQSERGWLWSRLPLTVSSYQIEFEFKVGGKNNHLYGDGFAMWLTQGRNKEGEVFGSVNNFKGLGVFFDTYANSRHSYPFPRISAMLGDGETLYDNNKDGDEQSLDGCSIKFRRTEITPKARFSYLKGNYIKLELQTKKWGEWEECFTVEDIELPLHPYLGFSSITGEISDNHDIISVNTNELTKRGTNPRAQAKMNNTKKAKSKSFFRKLVNFVTYTIILALLGVVAKIFHTAYKQRQAKRF</sequence>
<protein>
    <recommendedName>
        <fullName evidence="8">L-type lectin-like domain-containing protein</fullName>
    </recommendedName>
</protein>
<dbReference type="Proteomes" id="UP000305647">
    <property type="component" value="Unassembled WGS sequence"/>
</dbReference>
<evidence type="ECO:0000313" key="19">
    <source>
        <dbReference type="Proteomes" id="UP000310685"/>
    </source>
</evidence>
<evidence type="ECO:0000256" key="4">
    <source>
        <dbReference type="ARBA" id="ARBA00022989"/>
    </source>
</evidence>
<gene>
    <name evidence="14" type="ORF">E3Q01_03515</name>
    <name evidence="13" type="ORF">E3Q02_03695</name>
    <name evidence="12" type="ORF">E3Q03_03526</name>
    <name evidence="11" type="ORF">E3Q10_03673</name>
    <name evidence="10" type="ORF">E3Q17_04015</name>
    <name evidence="9" type="ORF">E3Q22_03708</name>
</gene>
<dbReference type="CDD" id="cd07308">
    <property type="entry name" value="lectin_leg-like"/>
    <property type="match status" value="1"/>
</dbReference>
<evidence type="ECO:0000256" key="2">
    <source>
        <dbReference type="ARBA" id="ARBA00022692"/>
    </source>
</evidence>
<dbReference type="EMBL" id="SPRW01000053">
    <property type="protein sequence ID" value="TIC62025.1"/>
    <property type="molecule type" value="Genomic_DNA"/>
</dbReference>
<comment type="caution">
    <text evidence="14">The sequence shown here is derived from an EMBL/GenBank/DDBJ whole genome shotgun (WGS) entry which is preliminary data.</text>
</comment>
<dbReference type="EMBL" id="SPRV01000049">
    <property type="protein sequence ID" value="TIC60016.1"/>
    <property type="molecule type" value="Genomic_DNA"/>
</dbReference>
<evidence type="ECO:0000313" key="14">
    <source>
        <dbReference type="EMBL" id="TIC63155.1"/>
    </source>
</evidence>
<evidence type="ECO:0000313" key="11">
    <source>
        <dbReference type="EMBL" id="TIC25630.1"/>
    </source>
</evidence>